<dbReference type="RefSeq" id="WP_123867195.1">
    <property type="nucleotide sequence ID" value="NZ_JAZGZP010000017.1"/>
</dbReference>
<evidence type="ECO:0000313" key="2">
    <source>
        <dbReference type="Proteomes" id="UP001621706"/>
    </source>
</evidence>
<dbReference type="GeneID" id="96800326"/>
<dbReference type="Proteomes" id="UP001621706">
    <property type="component" value="Unassembled WGS sequence"/>
</dbReference>
<gene>
    <name evidence="1" type="ORF">V3I07_11630</name>
</gene>
<reference evidence="1 2" key="1">
    <citation type="submission" date="2024-02" db="EMBL/GenBank/DDBJ databases">
        <title>Comparative Genomic Analysis of Flavobacterium Species Causing Columnaris Disease of Freshwater Fish in Thailand: Insights into Virulence and Resistance Mechanisms.</title>
        <authorList>
            <person name="Nguyen D."/>
            <person name="Chokmangmeepisarn P."/>
            <person name="Khianchaikhan K."/>
            <person name="Morishita M."/>
            <person name="Bunnoy A."/>
            <person name="Rodkhum C."/>
        </authorList>
    </citation>
    <scope>NUCLEOTIDE SEQUENCE [LARGE SCALE GENOMIC DNA]</scope>
    <source>
        <strain evidence="1 2">CNRT2201</strain>
    </source>
</reference>
<proteinExistence type="predicted"/>
<sequence length="127" mass="14381">MKLRQYQINFFFLMTAIFSFSQTKNNKNQLNSETVIQLVKEKGLLLIPNGLKEKEIKTTPSLAPQVTFNPKKSTWTVVSSNYTTTQEGDCKKTNGCTVLISQTVVISGITKKIISSHKSKKLYPNYE</sequence>
<evidence type="ECO:0000313" key="1">
    <source>
        <dbReference type="EMBL" id="MFK7001543.1"/>
    </source>
</evidence>
<protein>
    <submittedName>
        <fullName evidence="1">Uncharacterized protein</fullName>
    </submittedName>
</protein>
<comment type="caution">
    <text evidence="1">The sequence shown here is derived from an EMBL/GenBank/DDBJ whole genome shotgun (WGS) entry which is preliminary data.</text>
</comment>
<organism evidence="1 2">
    <name type="scientific">Flavobacterium oreochromis</name>
    <dbReference type="NCBI Taxonomy" id="2906078"/>
    <lineage>
        <taxon>Bacteria</taxon>
        <taxon>Pseudomonadati</taxon>
        <taxon>Bacteroidota</taxon>
        <taxon>Flavobacteriia</taxon>
        <taxon>Flavobacteriales</taxon>
        <taxon>Flavobacteriaceae</taxon>
        <taxon>Flavobacterium</taxon>
    </lineage>
</organism>
<keyword evidence="2" id="KW-1185">Reference proteome</keyword>
<name>A0ABW8PAR9_9FLAO</name>
<accession>A0ABW8PAR9</accession>
<dbReference type="EMBL" id="JAZGZP010000017">
    <property type="protein sequence ID" value="MFK7001543.1"/>
    <property type="molecule type" value="Genomic_DNA"/>
</dbReference>